<dbReference type="Proteomes" id="UP000076420">
    <property type="component" value="Unassembled WGS sequence"/>
</dbReference>
<accession>A0A2C9KTG8</accession>
<dbReference type="Pfam" id="PF22633">
    <property type="entry name" value="F5_F8_type_C_2"/>
    <property type="match status" value="1"/>
</dbReference>
<feature type="chain" id="PRO_5012044830" description="Fucolectin tachylectin-4 pentraxin-1 domain-containing protein" evidence="1">
    <location>
        <begin position="21"/>
        <end position="342"/>
    </location>
</feature>
<organism evidence="2 3">
    <name type="scientific">Biomphalaria glabrata</name>
    <name type="common">Bloodfluke planorb</name>
    <name type="synonym">Freshwater snail</name>
    <dbReference type="NCBI Taxonomy" id="6526"/>
    <lineage>
        <taxon>Eukaryota</taxon>
        <taxon>Metazoa</taxon>
        <taxon>Spiralia</taxon>
        <taxon>Lophotrochozoa</taxon>
        <taxon>Mollusca</taxon>
        <taxon>Gastropoda</taxon>
        <taxon>Heterobranchia</taxon>
        <taxon>Euthyneura</taxon>
        <taxon>Panpulmonata</taxon>
        <taxon>Hygrophila</taxon>
        <taxon>Lymnaeoidea</taxon>
        <taxon>Planorbidae</taxon>
        <taxon>Biomphalaria</taxon>
    </lineage>
</organism>
<dbReference type="VEuPathDB" id="VectorBase:BGLAX_047312"/>
<dbReference type="PANTHER" id="PTHR45713">
    <property type="entry name" value="FTP DOMAIN-CONTAINING PROTEIN"/>
    <property type="match status" value="1"/>
</dbReference>
<dbReference type="SUPFAM" id="SSF49785">
    <property type="entry name" value="Galactose-binding domain-like"/>
    <property type="match status" value="1"/>
</dbReference>
<dbReference type="InterPro" id="IPR008979">
    <property type="entry name" value="Galactose-bd-like_sf"/>
</dbReference>
<dbReference type="EnsemblMetazoa" id="BGLB023326-RA">
    <property type="protein sequence ID" value="BGLB023326-PA"/>
    <property type="gene ID" value="BGLB023326"/>
</dbReference>
<proteinExistence type="predicted"/>
<sequence length="342" mass="38454">MGKYLSVLFTLIFIYSDCQAMCPAGFFGSWCQYKCHCAEKCDDSGACIGQQPSCAKGWFGLGCQYEDIAVNAELLLNGALSSTKLQAQCVNIGNIKTLTLSWSTSQVFTWMRIQTLDTDILKNFTVTFYSGGRTLACAEQKILQMDKNKYNIYCQMNVAITQITLSGEAVKSICSVHVNGGRNLALKQQTSQTSTHLKYESQFAVDGIVAPSCRFSNCSHTAVYDTTPSWSVMFDQAYLFNRFVLYNRLDSSTFRLKYFGLQVLDEKHSVIFNYTDTNHSNNQSVYTVLYPDNKPAAIVTVVQTHMNDILDAVPYVSLNEFEAYGGNVYVYFCIRFQNINNK</sequence>
<dbReference type="Gene3D" id="2.60.120.260">
    <property type="entry name" value="Galactose-binding domain-like"/>
    <property type="match status" value="1"/>
</dbReference>
<dbReference type="InterPro" id="IPR051941">
    <property type="entry name" value="BG_Antigen-Binding_Lectin"/>
</dbReference>
<dbReference type="KEGG" id="bgt:106072812"/>
<dbReference type="VEuPathDB" id="VectorBase:BGLB023326"/>
<protein>
    <recommendedName>
        <fullName evidence="4">Fucolectin tachylectin-4 pentraxin-1 domain-containing protein</fullName>
    </recommendedName>
</protein>
<evidence type="ECO:0008006" key="4">
    <source>
        <dbReference type="Google" id="ProtNLM"/>
    </source>
</evidence>
<dbReference type="Gene3D" id="2.170.300.10">
    <property type="entry name" value="Tie2 ligand-binding domain superfamily"/>
    <property type="match status" value="1"/>
</dbReference>
<keyword evidence="1" id="KW-0732">Signal</keyword>
<name>A0A2C9KTG8_BIOGL</name>
<reference evidence="2" key="1">
    <citation type="submission" date="2020-05" db="UniProtKB">
        <authorList>
            <consortium name="EnsemblMetazoa"/>
        </authorList>
    </citation>
    <scope>IDENTIFICATION</scope>
    <source>
        <strain evidence="2">BB02</strain>
    </source>
</reference>
<dbReference type="AlphaFoldDB" id="A0A2C9KTG8"/>
<evidence type="ECO:0000313" key="3">
    <source>
        <dbReference type="Proteomes" id="UP000076420"/>
    </source>
</evidence>
<dbReference type="PANTHER" id="PTHR45713:SF6">
    <property type="entry name" value="F5_8 TYPE C DOMAIN-CONTAINING PROTEIN"/>
    <property type="match status" value="1"/>
</dbReference>
<evidence type="ECO:0000313" key="2">
    <source>
        <dbReference type="EnsemblMetazoa" id="BGLB023326-PA"/>
    </source>
</evidence>
<evidence type="ECO:0000256" key="1">
    <source>
        <dbReference type="SAM" id="SignalP"/>
    </source>
</evidence>
<gene>
    <name evidence="2" type="primary">106072812</name>
</gene>
<feature type="signal peptide" evidence="1">
    <location>
        <begin position="1"/>
        <end position="20"/>
    </location>
</feature>